<accession>A0A5M6IU70</accession>
<dbReference type="SUPFAM" id="SSF56281">
    <property type="entry name" value="Metallo-hydrolase/oxidoreductase"/>
    <property type="match status" value="1"/>
</dbReference>
<protein>
    <submittedName>
        <fullName evidence="3">MBL fold metallo-hydrolase</fullName>
    </submittedName>
</protein>
<dbReference type="EMBL" id="VWPK01000018">
    <property type="protein sequence ID" value="KAA5611771.1"/>
    <property type="molecule type" value="Genomic_DNA"/>
</dbReference>
<dbReference type="GO" id="GO:0016787">
    <property type="term" value="F:hydrolase activity"/>
    <property type="evidence" value="ECO:0007669"/>
    <property type="project" value="UniProtKB-KW"/>
</dbReference>
<sequence>MRAVLMGTGGSAGVPHIGGADGHGDWGACDPQEPRNRRTRSSLLVSQGSATLLVDTPPDLRAQLLASGTARVDAILFTHAHADHILGLDDVRMLNRNIGRPIEAFATEATLSELKRRFDYAFRPWEPPGFYRPVLIEHVVTPGQTVHASGMRVQVFDQDHGYSRSLGMRIGGFAYSTDVVGLDEAAFATLEGVDTWVVACFQRQRHRCHAWIDQVLSWVERVQPRRTVLTHMGQDMDWAWLVEHLPAGIEPGYDGMVIDAPA</sequence>
<dbReference type="PANTHER" id="PTHR42663">
    <property type="entry name" value="HYDROLASE C777.06C-RELATED-RELATED"/>
    <property type="match status" value="1"/>
</dbReference>
<feature type="domain" description="Metallo-beta-lactamase" evidence="2">
    <location>
        <begin position="39"/>
        <end position="231"/>
    </location>
</feature>
<evidence type="ECO:0000259" key="2">
    <source>
        <dbReference type="SMART" id="SM00849"/>
    </source>
</evidence>
<evidence type="ECO:0000256" key="1">
    <source>
        <dbReference type="SAM" id="MobiDB-lite"/>
    </source>
</evidence>
<dbReference type="PANTHER" id="PTHR42663:SF6">
    <property type="entry name" value="HYDROLASE C777.06C-RELATED"/>
    <property type="match status" value="1"/>
</dbReference>
<dbReference type="AlphaFoldDB" id="A0A5M6IU70"/>
<feature type="region of interest" description="Disordered" evidence="1">
    <location>
        <begin position="16"/>
        <end position="41"/>
    </location>
</feature>
<keyword evidence="4" id="KW-1185">Reference proteome</keyword>
<dbReference type="SMART" id="SM00849">
    <property type="entry name" value="Lactamase_B"/>
    <property type="match status" value="1"/>
</dbReference>
<dbReference type="CDD" id="cd16279">
    <property type="entry name" value="metallo-hydrolase-like_MBL-fold"/>
    <property type="match status" value="1"/>
</dbReference>
<comment type="caution">
    <text evidence="3">The sequence shown here is derived from an EMBL/GenBank/DDBJ whole genome shotgun (WGS) entry which is preliminary data.</text>
</comment>
<dbReference type="Pfam" id="PF12706">
    <property type="entry name" value="Lactamase_B_2"/>
    <property type="match status" value="1"/>
</dbReference>
<evidence type="ECO:0000313" key="3">
    <source>
        <dbReference type="EMBL" id="KAA5611771.1"/>
    </source>
</evidence>
<proteinExistence type="predicted"/>
<dbReference type="OrthoDB" id="9781189at2"/>
<dbReference type="Gene3D" id="3.60.15.10">
    <property type="entry name" value="Ribonuclease Z/Hydroxyacylglutathione hydrolase-like"/>
    <property type="match status" value="1"/>
</dbReference>
<reference evidence="3 4" key="1">
    <citation type="submission" date="2019-09" db="EMBL/GenBank/DDBJ databases">
        <title>Genome sequence of Rhodovastum atsumiense, a diverse member of the Acetobacteraceae family of non-sulfur purple photosynthetic bacteria.</title>
        <authorList>
            <person name="Meyer T."/>
            <person name="Kyndt J."/>
        </authorList>
    </citation>
    <scope>NUCLEOTIDE SEQUENCE [LARGE SCALE GENOMIC DNA]</scope>
    <source>
        <strain evidence="3 4">DSM 21279</strain>
    </source>
</reference>
<gene>
    <name evidence="3" type="ORF">F1189_13175</name>
</gene>
<organism evidence="3 4">
    <name type="scientific">Rhodovastum atsumiense</name>
    <dbReference type="NCBI Taxonomy" id="504468"/>
    <lineage>
        <taxon>Bacteria</taxon>
        <taxon>Pseudomonadati</taxon>
        <taxon>Pseudomonadota</taxon>
        <taxon>Alphaproteobacteria</taxon>
        <taxon>Acetobacterales</taxon>
        <taxon>Acetobacteraceae</taxon>
        <taxon>Rhodovastum</taxon>
    </lineage>
</organism>
<keyword evidence="3" id="KW-0378">Hydrolase</keyword>
<dbReference type="Proteomes" id="UP000325255">
    <property type="component" value="Unassembled WGS sequence"/>
</dbReference>
<dbReference type="InterPro" id="IPR001279">
    <property type="entry name" value="Metallo-B-lactamas"/>
</dbReference>
<name>A0A5M6IU70_9PROT</name>
<evidence type="ECO:0000313" key="4">
    <source>
        <dbReference type="Proteomes" id="UP000325255"/>
    </source>
</evidence>
<dbReference type="InterPro" id="IPR036866">
    <property type="entry name" value="RibonucZ/Hydroxyglut_hydro"/>
</dbReference>